<dbReference type="KEGG" id="nhy:JQS43_00435"/>
<dbReference type="EMBL" id="CP070499">
    <property type="protein sequence ID" value="QSB14899.1"/>
    <property type="molecule type" value="Genomic_DNA"/>
</dbReference>
<dbReference type="GO" id="GO:0016020">
    <property type="term" value="C:membrane"/>
    <property type="evidence" value="ECO:0007669"/>
    <property type="project" value="UniProtKB-SubCell"/>
</dbReference>
<evidence type="ECO:0000256" key="3">
    <source>
        <dbReference type="ARBA" id="ARBA00022692"/>
    </source>
</evidence>
<proteinExistence type="inferred from homology"/>
<reference evidence="9" key="1">
    <citation type="submission" date="2021-02" db="EMBL/GenBank/DDBJ databases">
        <title>Natrosporangium hydrolyticum gen. nov., sp. nov, a haloalkaliphilic actinobacterium from a soda solonchak soil.</title>
        <authorList>
            <person name="Sorokin D.Y."/>
            <person name="Khijniak T.V."/>
            <person name="Zakharycheva A.P."/>
            <person name="Boueva O.V."/>
            <person name="Ariskina E.V."/>
            <person name="Hahnke R.L."/>
            <person name="Bunk B."/>
            <person name="Sproer C."/>
            <person name="Schumann P."/>
            <person name="Evtushenko L.I."/>
            <person name="Kublanov I.V."/>
        </authorList>
    </citation>
    <scope>NUCLEOTIDE SEQUENCE</scope>
    <source>
        <strain evidence="9">DSM 106523</strain>
    </source>
</reference>
<accession>A0A895YHB0</accession>
<feature type="region of interest" description="Disordered" evidence="6">
    <location>
        <begin position="51"/>
        <end position="96"/>
    </location>
</feature>
<keyword evidence="5 7" id="KW-0472">Membrane</keyword>
<evidence type="ECO:0000256" key="5">
    <source>
        <dbReference type="ARBA" id="ARBA00023136"/>
    </source>
</evidence>
<evidence type="ECO:0000256" key="7">
    <source>
        <dbReference type="SAM" id="Phobius"/>
    </source>
</evidence>
<evidence type="ECO:0000256" key="6">
    <source>
        <dbReference type="SAM" id="MobiDB-lite"/>
    </source>
</evidence>
<dbReference type="Pfam" id="PF02683">
    <property type="entry name" value="DsbD_TM"/>
    <property type="match status" value="1"/>
</dbReference>
<evidence type="ECO:0000256" key="2">
    <source>
        <dbReference type="ARBA" id="ARBA00006143"/>
    </source>
</evidence>
<dbReference type="RefSeq" id="WP_239677061.1">
    <property type="nucleotide sequence ID" value="NZ_CP070499.1"/>
</dbReference>
<dbReference type="PANTHER" id="PTHR31272:SF4">
    <property type="entry name" value="CYTOCHROME C-TYPE BIOGENESIS PROTEIN HI_1454-RELATED"/>
    <property type="match status" value="1"/>
</dbReference>
<dbReference type="GO" id="GO:0017004">
    <property type="term" value="P:cytochrome complex assembly"/>
    <property type="evidence" value="ECO:0007669"/>
    <property type="project" value="InterPro"/>
</dbReference>
<feature type="transmembrane region" description="Helical" evidence="7">
    <location>
        <begin position="109"/>
        <end position="132"/>
    </location>
</feature>
<evidence type="ECO:0000256" key="1">
    <source>
        <dbReference type="ARBA" id="ARBA00004141"/>
    </source>
</evidence>
<keyword evidence="10" id="KW-1185">Reference proteome</keyword>
<sequence>MGETFAEIVTSGPVLLGVAVAVIAGLVSFLSPCILPLVPGYLAYVTGLSGADADRPADRRADDDQRADHERVDRNAGRVGEAAHDRPSEGRPRTATVERRAGAFARNRVLAGGLLFVVGFGAVFVTMGVIAASVGRLLRDHQRVLEIGGGVLMIVFALALLGLVPAMQREVRSRWLPAAGVAGAPIFGAVFALSWIPCIGPTIGAVLALGTLGGDPGRAAVLAAAYSLGLGLPFILFGLGFRWMLGAVAAIRRHTVWITRAGAVLLAVIGLALLTGAWDEFILWLRGAIVGFEVII</sequence>
<name>A0A895YHB0_9ACTN</name>
<protein>
    <submittedName>
        <fullName evidence="9">Cytochrome c biogenesis protein CcdA</fullName>
    </submittedName>
</protein>
<dbReference type="InterPro" id="IPR051790">
    <property type="entry name" value="Cytochrome_c-biogenesis_DsbD"/>
</dbReference>
<dbReference type="InterPro" id="IPR003834">
    <property type="entry name" value="Cyt_c_assmbl_TM_dom"/>
</dbReference>
<organism evidence="9 10">
    <name type="scientific">Natronosporangium hydrolyticum</name>
    <dbReference type="NCBI Taxonomy" id="2811111"/>
    <lineage>
        <taxon>Bacteria</taxon>
        <taxon>Bacillati</taxon>
        <taxon>Actinomycetota</taxon>
        <taxon>Actinomycetes</taxon>
        <taxon>Micromonosporales</taxon>
        <taxon>Micromonosporaceae</taxon>
        <taxon>Natronosporangium</taxon>
    </lineage>
</organism>
<feature type="transmembrane region" description="Helical" evidence="7">
    <location>
        <begin position="14"/>
        <end position="38"/>
    </location>
</feature>
<keyword evidence="4 7" id="KW-1133">Transmembrane helix</keyword>
<dbReference type="AlphaFoldDB" id="A0A895YHB0"/>
<evidence type="ECO:0000313" key="9">
    <source>
        <dbReference type="EMBL" id="QSB14899.1"/>
    </source>
</evidence>
<dbReference type="PANTHER" id="PTHR31272">
    <property type="entry name" value="CYTOCHROME C-TYPE BIOGENESIS PROTEIN HI_1454-RELATED"/>
    <property type="match status" value="1"/>
</dbReference>
<comment type="subcellular location">
    <subcellularLocation>
        <location evidence="1">Membrane</location>
        <topology evidence="1">Multi-pass membrane protein</topology>
    </subcellularLocation>
</comment>
<feature type="domain" description="Cytochrome C biogenesis protein transmembrane" evidence="8">
    <location>
        <begin position="101"/>
        <end position="248"/>
    </location>
</feature>
<comment type="similarity">
    <text evidence="2">Belongs to the DsbD family.</text>
</comment>
<evidence type="ECO:0000313" key="10">
    <source>
        <dbReference type="Proteomes" id="UP000662857"/>
    </source>
</evidence>
<feature type="transmembrane region" description="Helical" evidence="7">
    <location>
        <begin position="221"/>
        <end position="245"/>
    </location>
</feature>
<feature type="transmembrane region" description="Helical" evidence="7">
    <location>
        <begin position="257"/>
        <end position="278"/>
    </location>
</feature>
<feature type="transmembrane region" description="Helical" evidence="7">
    <location>
        <begin position="144"/>
        <end position="164"/>
    </location>
</feature>
<feature type="compositionally biased region" description="Basic and acidic residues" evidence="6">
    <location>
        <begin position="52"/>
        <end position="96"/>
    </location>
</feature>
<feature type="transmembrane region" description="Helical" evidence="7">
    <location>
        <begin position="176"/>
        <end position="209"/>
    </location>
</feature>
<evidence type="ECO:0000259" key="8">
    <source>
        <dbReference type="Pfam" id="PF02683"/>
    </source>
</evidence>
<gene>
    <name evidence="9" type="ORF">JQS43_00435</name>
</gene>
<keyword evidence="3 7" id="KW-0812">Transmembrane</keyword>
<evidence type="ECO:0000256" key="4">
    <source>
        <dbReference type="ARBA" id="ARBA00022989"/>
    </source>
</evidence>
<dbReference type="Proteomes" id="UP000662857">
    <property type="component" value="Chromosome"/>
</dbReference>